<dbReference type="RefSeq" id="WP_053183952.1">
    <property type="nucleotide sequence ID" value="NZ_LGIA01000159.1"/>
</dbReference>
<evidence type="ECO:0000313" key="6">
    <source>
        <dbReference type="EMBL" id="KOH44603.1"/>
    </source>
</evidence>
<evidence type="ECO:0000256" key="1">
    <source>
        <dbReference type="ARBA" id="ARBA00010923"/>
    </source>
</evidence>
<dbReference type="PANTHER" id="PTHR30408:SF12">
    <property type="entry name" value="TYPE I RESTRICTION ENZYME MJAVIII SPECIFICITY SUBUNIT"/>
    <property type="match status" value="1"/>
</dbReference>
<accession>A0A0L8V8B1</accession>
<protein>
    <recommendedName>
        <fullName evidence="5">Type I restriction modification DNA specificity domain-containing protein</fullName>
    </recommendedName>
</protein>
<dbReference type="GO" id="GO:0009307">
    <property type="term" value="P:DNA restriction-modification system"/>
    <property type="evidence" value="ECO:0007669"/>
    <property type="project" value="UniProtKB-KW"/>
</dbReference>
<dbReference type="InterPro" id="IPR044946">
    <property type="entry name" value="Restrct_endonuc_typeI_TRD_sf"/>
</dbReference>
<dbReference type="Gene3D" id="1.10.287.1120">
    <property type="entry name" value="Bipartite methylase S protein"/>
    <property type="match status" value="1"/>
</dbReference>
<keyword evidence="7" id="KW-1185">Reference proteome</keyword>
<proteinExistence type="inferred from homology"/>
<dbReference type="STRING" id="1409788.NC99_25880"/>
<dbReference type="Pfam" id="PF01420">
    <property type="entry name" value="Methylase_S"/>
    <property type="match status" value="2"/>
</dbReference>
<evidence type="ECO:0000313" key="7">
    <source>
        <dbReference type="Proteomes" id="UP000036958"/>
    </source>
</evidence>
<dbReference type="OrthoDB" id="667970at2"/>
<dbReference type="PATRIC" id="fig|1409788.3.peg.2669"/>
<gene>
    <name evidence="6" type="ORF">NC99_25880</name>
</gene>
<evidence type="ECO:0000259" key="5">
    <source>
        <dbReference type="Pfam" id="PF01420"/>
    </source>
</evidence>
<feature type="domain" description="Type I restriction modification DNA specificity" evidence="5">
    <location>
        <begin position="293"/>
        <end position="415"/>
    </location>
</feature>
<dbReference type="Gene3D" id="3.90.220.20">
    <property type="entry name" value="DNA methylase specificity domains"/>
    <property type="match status" value="2"/>
</dbReference>
<dbReference type="GO" id="GO:0003677">
    <property type="term" value="F:DNA binding"/>
    <property type="evidence" value="ECO:0007669"/>
    <property type="project" value="UniProtKB-KW"/>
</dbReference>
<keyword evidence="4" id="KW-0175">Coiled coil</keyword>
<comment type="similarity">
    <text evidence="1">Belongs to the type-I restriction system S methylase family.</text>
</comment>
<organism evidence="6 7">
    <name type="scientific">Sunxiuqinia dokdonensis</name>
    <dbReference type="NCBI Taxonomy" id="1409788"/>
    <lineage>
        <taxon>Bacteria</taxon>
        <taxon>Pseudomonadati</taxon>
        <taxon>Bacteroidota</taxon>
        <taxon>Bacteroidia</taxon>
        <taxon>Marinilabiliales</taxon>
        <taxon>Prolixibacteraceae</taxon>
        <taxon>Sunxiuqinia</taxon>
    </lineage>
</organism>
<comment type="caution">
    <text evidence="6">The sequence shown here is derived from an EMBL/GenBank/DDBJ whole genome shotgun (WGS) entry which is preliminary data.</text>
</comment>
<dbReference type="InterPro" id="IPR000055">
    <property type="entry name" value="Restrct_endonuc_typeI_TRD"/>
</dbReference>
<dbReference type="InterPro" id="IPR052021">
    <property type="entry name" value="Type-I_RS_S_subunit"/>
</dbReference>
<dbReference type="PANTHER" id="PTHR30408">
    <property type="entry name" value="TYPE-1 RESTRICTION ENZYME ECOKI SPECIFICITY PROTEIN"/>
    <property type="match status" value="1"/>
</dbReference>
<dbReference type="AlphaFoldDB" id="A0A0L8V8B1"/>
<evidence type="ECO:0000256" key="4">
    <source>
        <dbReference type="SAM" id="Coils"/>
    </source>
</evidence>
<evidence type="ECO:0000256" key="2">
    <source>
        <dbReference type="ARBA" id="ARBA00022747"/>
    </source>
</evidence>
<keyword evidence="2" id="KW-0680">Restriction system</keyword>
<feature type="domain" description="Type I restriction modification DNA specificity" evidence="5">
    <location>
        <begin position="19"/>
        <end position="198"/>
    </location>
</feature>
<keyword evidence="3" id="KW-0238">DNA-binding</keyword>
<reference evidence="7" key="1">
    <citation type="submission" date="2015-07" db="EMBL/GenBank/DDBJ databases">
        <title>Genome sequencing of Sunxiuqinia dokdonensis strain SK.</title>
        <authorList>
            <person name="Ahn S."/>
            <person name="Kim B.-C."/>
        </authorList>
    </citation>
    <scope>NUCLEOTIDE SEQUENCE [LARGE SCALE GENOMIC DNA]</scope>
    <source>
        <strain evidence="7">SK</strain>
    </source>
</reference>
<feature type="coiled-coil region" evidence="4">
    <location>
        <begin position="183"/>
        <end position="214"/>
    </location>
</feature>
<sequence length="444" mass="50573">MRKYEAYKDSGIEWIGEIPSHWDTKRIRHIADIFGRIGYRGYTVEDIVFDESGAISLSPSNIENQKLTLESVTRITQEKYEESPEIMVYENDVVLVKTASVGKAAIIRSLNDLATINPQLVVFKNYRIDQIFFYYEIISRIIQAQITQDLNGGVVNTITQTNLNNYSIIIPPPEEQTVIAHYLDRKTVEIDELIADKKRLLELYEEEKTAVINQAVTKGINPDAPMKGSGIEWLGEIPEHWGVPNMKYVCEFILDGTHGSFARVESGYRLLSVRNIINDQFVFRDDDSKVSEKDFYEISKRFLIQLNDIQLAIVGATLGKVAIVKALPEPFVTQRSVATLRANEKCIPEYLFYFLKSSNFQSFLWLNAGFSAQPGIYLGTIQNSSMPLPDIEEQQNIVNRIKTECDRINSKKSKTQKLIELLTEYRTALISEVVTGKVKVTADF</sequence>
<dbReference type="Proteomes" id="UP000036958">
    <property type="component" value="Unassembled WGS sequence"/>
</dbReference>
<dbReference type="EMBL" id="LGIA01000159">
    <property type="protein sequence ID" value="KOH44603.1"/>
    <property type="molecule type" value="Genomic_DNA"/>
</dbReference>
<name>A0A0L8V8B1_9BACT</name>
<evidence type="ECO:0000256" key="3">
    <source>
        <dbReference type="ARBA" id="ARBA00023125"/>
    </source>
</evidence>
<dbReference type="SUPFAM" id="SSF116734">
    <property type="entry name" value="DNA methylase specificity domain"/>
    <property type="match status" value="2"/>
</dbReference>